<dbReference type="Proteomes" id="UP000199494">
    <property type="component" value="Unassembled WGS sequence"/>
</dbReference>
<proteinExistence type="predicted"/>
<gene>
    <name evidence="1" type="ORF">SAMN05421630_105435</name>
</gene>
<dbReference type="STRING" id="530584.SAMN05421630_105435"/>
<accession>A0A1G6RR15</accession>
<evidence type="ECO:0000313" key="1">
    <source>
        <dbReference type="EMBL" id="SDD07102.1"/>
    </source>
</evidence>
<name>A0A1G6RR15_9PSEU</name>
<organism evidence="1 2">
    <name type="scientific">Prauserella marina</name>
    <dbReference type="NCBI Taxonomy" id="530584"/>
    <lineage>
        <taxon>Bacteria</taxon>
        <taxon>Bacillati</taxon>
        <taxon>Actinomycetota</taxon>
        <taxon>Actinomycetes</taxon>
        <taxon>Pseudonocardiales</taxon>
        <taxon>Pseudonocardiaceae</taxon>
        <taxon>Prauserella</taxon>
    </lineage>
</organism>
<dbReference type="PROSITE" id="PS51257">
    <property type="entry name" value="PROKAR_LIPOPROTEIN"/>
    <property type="match status" value="1"/>
</dbReference>
<evidence type="ECO:0000313" key="2">
    <source>
        <dbReference type="Proteomes" id="UP000199494"/>
    </source>
</evidence>
<dbReference type="EMBL" id="FMZE01000005">
    <property type="protein sequence ID" value="SDD07102.1"/>
    <property type="molecule type" value="Genomic_DNA"/>
</dbReference>
<dbReference type="AlphaFoldDB" id="A0A1G6RR15"/>
<sequence>MRRPRLVTIVVAAAATGLVGLAGCADRPNDLDTYYDDPEQATAAPAPAGSPSLTVEADWSRDPSGPEPSAPTAELVAEAERAILAESDVQAEGVVRGQPTPDPEHAGHASCLLGIPAGLGRQQPELTRWDYPTGSALTQFVTAYPGRPAADVLADGAPCEGEGLTLAPVKDVDAQGAWCAETSCAVVLTRGSVLSAIEVTASDRQRALEALQRLTPVAASVLAGQP</sequence>
<keyword evidence="2" id="KW-1185">Reference proteome</keyword>
<protein>
    <submittedName>
        <fullName evidence="1">Uncharacterized protein</fullName>
    </submittedName>
</protein>
<reference evidence="1 2" key="1">
    <citation type="submission" date="2016-10" db="EMBL/GenBank/DDBJ databases">
        <authorList>
            <person name="de Groot N.N."/>
        </authorList>
    </citation>
    <scope>NUCLEOTIDE SEQUENCE [LARGE SCALE GENOMIC DNA]</scope>
    <source>
        <strain evidence="1 2">CGMCC 4.5506</strain>
    </source>
</reference>